<feature type="domain" description="Replication factor A C-terminal" evidence="8">
    <location>
        <begin position="291"/>
        <end position="420"/>
    </location>
</feature>
<organism evidence="9 10">
    <name type="scientific">Brassica oleracea var. oleracea</name>
    <dbReference type="NCBI Taxonomy" id="109376"/>
    <lineage>
        <taxon>Eukaryota</taxon>
        <taxon>Viridiplantae</taxon>
        <taxon>Streptophyta</taxon>
        <taxon>Embryophyta</taxon>
        <taxon>Tracheophyta</taxon>
        <taxon>Spermatophyta</taxon>
        <taxon>Magnoliopsida</taxon>
        <taxon>eudicotyledons</taxon>
        <taxon>Gunneridae</taxon>
        <taxon>Pentapetalae</taxon>
        <taxon>rosids</taxon>
        <taxon>malvids</taxon>
        <taxon>Brassicales</taxon>
        <taxon>Brassicaceae</taxon>
        <taxon>Brassiceae</taxon>
        <taxon>Brassica</taxon>
    </lineage>
</organism>
<evidence type="ECO:0000256" key="6">
    <source>
        <dbReference type="SAM" id="MobiDB-lite"/>
    </source>
</evidence>
<keyword evidence="5" id="KW-0238">DNA-binding</keyword>
<name>A0A0D3DMZ1_BRAOL</name>
<proteinExistence type="inferred from homology"/>
<dbReference type="PANTHER" id="PTHR47165:SF4">
    <property type="entry name" value="OS03G0429900 PROTEIN"/>
    <property type="match status" value="1"/>
</dbReference>
<dbReference type="Gramene" id="Bo8g051140.1">
    <property type="protein sequence ID" value="Bo8g051140.1"/>
    <property type="gene ID" value="Bo8g051140"/>
</dbReference>
<dbReference type="AlphaFoldDB" id="A0A0D3DMZ1"/>
<comment type="similarity">
    <text evidence="1">Belongs to the replication factor A protein 1 family.</text>
</comment>
<keyword evidence="4" id="KW-0862">Zinc</keyword>
<evidence type="ECO:0000259" key="7">
    <source>
        <dbReference type="Pfam" id="PF02721"/>
    </source>
</evidence>
<evidence type="ECO:0000256" key="1">
    <source>
        <dbReference type="ARBA" id="ARBA00005690"/>
    </source>
</evidence>
<sequence>MANNMQLSFLNDLKPHKTAWRIQVKILHSWRFFMKGVGESMELILSDAHGTKIHASCKKTYMADLAKHVRVGAWRNIDHFCVSGAGNGAYRSTGHKYRLAFIHSTKISESTLHDDNMFLNIVDFDSIQSGLLDSNFLIDVFGQVLDLGDLETIQCTGGKQRKKLEFSLVNVCGQRLACCLWGKFAENLHSVCQETEGIVLWLLRFAKIGQYRGEVQISNAFDASQLFINPEIAEADEFKQRETDESQALAISESEDNKLVLQIKRDKWMQYPQKNIHELFESTQDEILCRIVATIYAIDTDWGWYYFGCQDCNKKVFPHSKIVKKLYGKDVVTHMWYCETCKVKVSSVSPRFKIHLLVKDDTGESSFMLLDSIAIGVVPQSATDLLNGSLDELEDTSSFPDAITTLVGQTFMFGVYIEKDGSSGAGVSYKVGKVWKDLRMLMLGENSESYSVPNQGIEASPLLLEAQGDESVSTPSSKRKGDHQELPELESTSKKQSTKVIKMEKIQDDSSESS</sequence>
<evidence type="ECO:0000256" key="5">
    <source>
        <dbReference type="ARBA" id="ARBA00023125"/>
    </source>
</evidence>
<evidence type="ECO:0000313" key="10">
    <source>
        <dbReference type="Proteomes" id="UP000032141"/>
    </source>
</evidence>
<keyword evidence="2" id="KW-0479">Metal-binding</keyword>
<reference evidence="9" key="2">
    <citation type="submission" date="2015-03" db="UniProtKB">
        <authorList>
            <consortium name="EnsemblPlants"/>
        </authorList>
    </citation>
    <scope>IDENTIFICATION</scope>
</reference>
<feature type="region of interest" description="Disordered" evidence="6">
    <location>
        <begin position="463"/>
        <end position="514"/>
    </location>
</feature>
<dbReference type="Gene3D" id="2.40.50.140">
    <property type="entry name" value="Nucleic acid-binding proteins"/>
    <property type="match status" value="3"/>
</dbReference>
<dbReference type="InterPro" id="IPR003871">
    <property type="entry name" value="RFA1B/D_OB_1st"/>
</dbReference>
<dbReference type="OMA" id="IRCINDV"/>
<dbReference type="CDD" id="cd04481">
    <property type="entry name" value="RPA1_DBD_B_like"/>
    <property type="match status" value="1"/>
</dbReference>
<dbReference type="HOGENOM" id="CLU_023486_5_1_1"/>
<feature type="domain" description="Replication protein A 70 kDa DNA-binding subunit B/D first OB fold" evidence="7">
    <location>
        <begin position="8"/>
        <end position="109"/>
    </location>
</feature>
<keyword evidence="3" id="KW-0863">Zinc-finger</keyword>
<evidence type="ECO:0000259" key="8">
    <source>
        <dbReference type="Pfam" id="PF08646"/>
    </source>
</evidence>
<dbReference type="InterPro" id="IPR013955">
    <property type="entry name" value="Rep_factor-A_C"/>
</dbReference>
<reference evidence="9 10" key="1">
    <citation type="journal article" date="2014" name="Genome Biol.">
        <title>Transcriptome and methylome profiling reveals relics of genome dominance in the mesopolyploid Brassica oleracea.</title>
        <authorList>
            <person name="Parkin I.A."/>
            <person name="Koh C."/>
            <person name="Tang H."/>
            <person name="Robinson S.J."/>
            <person name="Kagale S."/>
            <person name="Clarke W.E."/>
            <person name="Town C.D."/>
            <person name="Nixon J."/>
            <person name="Krishnakumar V."/>
            <person name="Bidwell S.L."/>
            <person name="Denoeud F."/>
            <person name="Belcram H."/>
            <person name="Links M.G."/>
            <person name="Just J."/>
            <person name="Clarke C."/>
            <person name="Bender T."/>
            <person name="Huebert T."/>
            <person name="Mason A.S."/>
            <person name="Pires J.C."/>
            <person name="Barker G."/>
            <person name="Moore J."/>
            <person name="Walley P.G."/>
            <person name="Manoli S."/>
            <person name="Batley J."/>
            <person name="Edwards D."/>
            <person name="Nelson M.N."/>
            <person name="Wang X."/>
            <person name="Paterson A.H."/>
            <person name="King G."/>
            <person name="Bancroft I."/>
            <person name="Chalhoub B."/>
            <person name="Sharpe A.G."/>
        </authorList>
    </citation>
    <scope>NUCLEOTIDE SEQUENCE</scope>
    <source>
        <strain evidence="9 10">cv. TO1000</strain>
    </source>
</reference>
<dbReference type="CDD" id="cd04476">
    <property type="entry name" value="RPA1_DBD_C"/>
    <property type="match status" value="1"/>
</dbReference>
<dbReference type="Pfam" id="PF08646">
    <property type="entry name" value="Rep_fac-A_C"/>
    <property type="match status" value="1"/>
</dbReference>
<dbReference type="InterPro" id="IPR012340">
    <property type="entry name" value="NA-bd_OB-fold"/>
</dbReference>
<dbReference type="Pfam" id="PF02721">
    <property type="entry name" value="DUF223"/>
    <property type="match status" value="1"/>
</dbReference>
<dbReference type="InterPro" id="IPR047192">
    <property type="entry name" value="Euk_RPA1_DBD_C"/>
</dbReference>
<dbReference type="eggNOG" id="KOG0851">
    <property type="taxonomic scope" value="Eukaryota"/>
</dbReference>
<keyword evidence="10" id="KW-1185">Reference proteome</keyword>
<evidence type="ECO:0000313" key="9">
    <source>
        <dbReference type="EnsemblPlants" id="Bo8g051140.1"/>
    </source>
</evidence>
<dbReference type="GO" id="GO:0003677">
    <property type="term" value="F:DNA binding"/>
    <property type="evidence" value="ECO:0007669"/>
    <property type="project" value="UniProtKB-KW"/>
</dbReference>
<dbReference type="GO" id="GO:0008270">
    <property type="term" value="F:zinc ion binding"/>
    <property type="evidence" value="ECO:0007669"/>
    <property type="project" value="UniProtKB-KW"/>
</dbReference>
<dbReference type="Proteomes" id="UP000032141">
    <property type="component" value="Chromosome C8"/>
</dbReference>
<evidence type="ECO:0000256" key="2">
    <source>
        <dbReference type="ARBA" id="ARBA00022723"/>
    </source>
</evidence>
<evidence type="ECO:0000256" key="4">
    <source>
        <dbReference type="ARBA" id="ARBA00022833"/>
    </source>
</evidence>
<accession>A0A0D3DMZ1</accession>
<dbReference type="PANTHER" id="PTHR47165">
    <property type="entry name" value="OS03G0429900 PROTEIN"/>
    <property type="match status" value="1"/>
</dbReference>
<protein>
    <recommendedName>
        <fullName evidence="11">DUF223 domain-containing protein</fullName>
    </recommendedName>
</protein>
<dbReference type="STRING" id="109376.A0A0D3DMZ1"/>
<evidence type="ECO:0000256" key="3">
    <source>
        <dbReference type="ARBA" id="ARBA00022771"/>
    </source>
</evidence>
<dbReference type="SUPFAM" id="SSF50249">
    <property type="entry name" value="Nucleic acid-binding proteins"/>
    <property type="match status" value="3"/>
</dbReference>
<evidence type="ECO:0008006" key="11">
    <source>
        <dbReference type="Google" id="ProtNLM"/>
    </source>
</evidence>
<dbReference type="EnsemblPlants" id="Bo8g051140.1">
    <property type="protein sequence ID" value="Bo8g051140.1"/>
    <property type="gene ID" value="Bo8g051140"/>
</dbReference>
<dbReference type="CDD" id="cd04480">
    <property type="entry name" value="RPA1_DBD_A_like"/>
    <property type="match status" value="1"/>
</dbReference>